<evidence type="ECO:0000256" key="1">
    <source>
        <dbReference type="ARBA" id="ARBA00004127"/>
    </source>
</evidence>
<reference evidence="8" key="4">
    <citation type="submission" date="2024-02" db="EMBL/GenBank/DDBJ databases">
        <title>Comparative genomics of Cryptococcus and Kwoniella reveals pathogenesis evolution and contrasting modes of karyotype evolution via chromosome fusion or intercentromeric recombination.</title>
        <authorList>
            <person name="Coelho M.A."/>
            <person name="David-Palma M."/>
            <person name="Shea T."/>
            <person name="Bowers K."/>
            <person name="McGinley-Smith S."/>
            <person name="Mohammad A.W."/>
            <person name="Gnirke A."/>
            <person name="Yurkov A.M."/>
            <person name="Nowrousian M."/>
            <person name="Sun S."/>
            <person name="Cuomo C.A."/>
            <person name="Heitman J."/>
        </authorList>
    </citation>
    <scope>NUCLEOTIDE SEQUENCE</scope>
    <source>
        <strain evidence="8">CBS 10118</strain>
    </source>
</reference>
<comment type="subcellular location">
    <subcellularLocation>
        <location evidence="1">Endomembrane system</location>
        <topology evidence="1">Multi-pass membrane protein</topology>
    </subcellularLocation>
</comment>
<dbReference type="RefSeq" id="XP_019043226.1">
    <property type="nucleotide sequence ID" value="XM_019194390.1"/>
</dbReference>
<dbReference type="GO" id="GO:0012505">
    <property type="term" value="C:endomembrane system"/>
    <property type="evidence" value="ECO:0007669"/>
    <property type="project" value="UniProtKB-SubCell"/>
</dbReference>
<dbReference type="GO" id="GO:0005886">
    <property type="term" value="C:plasma membrane"/>
    <property type="evidence" value="ECO:0007669"/>
    <property type="project" value="TreeGrafter"/>
</dbReference>
<evidence type="ECO:0000313" key="8">
    <source>
        <dbReference type="EMBL" id="WVW86612.1"/>
    </source>
</evidence>
<dbReference type="GeneID" id="30212199"/>
<dbReference type="AlphaFoldDB" id="A0A1B9FTQ8"/>
<dbReference type="Pfam" id="PF10277">
    <property type="entry name" value="Frag1"/>
    <property type="match status" value="1"/>
</dbReference>
<reference evidence="8" key="2">
    <citation type="submission" date="2013-07" db="EMBL/GenBank/DDBJ databases">
        <authorList>
            <consortium name="The Broad Institute Genome Sequencing Platform"/>
            <person name="Cuomo C."/>
            <person name="Litvintseva A."/>
            <person name="Chen Y."/>
            <person name="Heitman J."/>
            <person name="Sun S."/>
            <person name="Springer D."/>
            <person name="Dromer F."/>
            <person name="Young S.K."/>
            <person name="Zeng Q."/>
            <person name="Gargeya S."/>
            <person name="Fitzgerald M."/>
            <person name="Abouelleil A."/>
            <person name="Alvarado L."/>
            <person name="Berlin A.M."/>
            <person name="Chapman S.B."/>
            <person name="Dewar J."/>
            <person name="Goldberg J."/>
            <person name="Griggs A."/>
            <person name="Gujja S."/>
            <person name="Hansen M."/>
            <person name="Howarth C."/>
            <person name="Imamovic A."/>
            <person name="Larimer J."/>
            <person name="McCowan C."/>
            <person name="Murphy C."/>
            <person name="Pearson M."/>
            <person name="Priest M."/>
            <person name="Roberts A."/>
            <person name="Saif S."/>
            <person name="Shea T."/>
            <person name="Sykes S."/>
            <person name="Wortman J."/>
            <person name="Nusbaum C."/>
            <person name="Birren B."/>
        </authorList>
    </citation>
    <scope>NUCLEOTIDE SEQUENCE</scope>
    <source>
        <strain evidence="8">CBS 10118</strain>
    </source>
</reference>
<sequence>MKDGRPKYRPTQASVAFISSVGAAYPALFICICVSVVLLYFPSVCVIRFLRHNNRLPGTVQRKEKVYGWLAIGFCGMGCIGLLVLAIWDCFDYTKVHWYGTFLFIIGVSLSSIFQTAEVWCFKKEHPDRKRLKRNGIFKLSVVVLPIILACAFGGFYSMCNGNPTSEDNEYTPEQCERYSSTAAIMEWSIAFSLNLYFITLVIDLWPSRRTSKRYVSKDEAEEKESTSAAV</sequence>
<reference evidence="7" key="3">
    <citation type="submission" date="2014-01" db="EMBL/GenBank/DDBJ databases">
        <title>Evolution of pathogenesis and genome organization in the Tremellales.</title>
        <authorList>
            <person name="Cuomo C."/>
            <person name="Litvintseva A."/>
            <person name="Heitman J."/>
            <person name="Chen Y."/>
            <person name="Sun S."/>
            <person name="Springer D."/>
            <person name="Dromer F."/>
            <person name="Young S."/>
            <person name="Zeng Q."/>
            <person name="Chapman S."/>
            <person name="Gujja S."/>
            <person name="Saif S."/>
            <person name="Birren B."/>
        </authorList>
    </citation>
    <scope>NUCLEOTIDE SEQUENCE</scope>
    <source>
        <strain evidence="7">CBS 10118</strain>
    </source>
</reference>
<evidence type="ECO:0000256" key="3">
    <source>
        <dbReference type="ARBA" id="ARBA00022989"/>
    </source>
</evidence>
<dbReference type="InterPro" id="IPR019402">
    <property type="entry name" value="CWH43_N"/>
</dbReference>
<keyword evidence="2 5" id="KW-0812">Transmembrane</keyword>
<gene>
    <name evidence="7" type="ORF">I302_07800</name>
    <name evidence="8" type="ORF">I302_108665</name>
</gene>
<evidence type="ECO:0000256" key="2">
    <source>
        <dbReference type="ARBA" id="ARBA00022692"/>
    </source>
</evidence>
<accession>A0A1B9FTQ8</accession>
<feature type="domain" description="CWH43-like N-terminal" evidence="6">
    <location>
        <begin position="11"/>
        <end position="207"/>
    </location>
</feature>
<keyword evidence="9" id="KW-1185">Reference proteome</keyword>
<evidence type="ECO:0000259" key="6">
    <source>
        <dbReference type="Pfam" id="PF10277"/>
    </source>
</evidence>
<dbReference type="EMBL" id="KI894025">
    <property type="protein sequence ID" value="OCF22156.1"/>
    <property type="molecule type" value="Genomic_DNA"/>
</dbReference>
<keyword evidence="4 5" id="KW-0472">Membrane</keyword>
<dbReference type="Proteomes" id="UP000092730">
    <property type="component" value="Chromosome 8"/>
</dbReference>
<feature type="transmembrane region" description="Helical" evidence="5">
    <location>
        <begin position="67"/>
        <end position="87"/>
    </location>
</feature>
<dbReference type="PANTHER" id="PTHR21324">
    <property type="entry name" value="FASTING-INDUCIBLE INTEGRAL MEMBRANE PROTEIN TM6P1-RELATED"/>
    <property type="match status" value="1"/>
</dbReference>
<evidence type="ECO:0000256" key="4">
    <source>
        <dbReference type="ARBA" id="ARBA00023136"/>
    </source>
</evidence>
<proteinExistence type="predicted"/>
<reference evidence="7" key="1">
    <citation type="submission" date="2013-07" db="EMBL/GenBank/DDBJ databases">
        <title>The Genome Sequence of Cryptococcus bestiolae CBS10118.</title>
        <authorList>
            <consortium name="The Broad Institute Genome Sequencing Platform"/>
            <person name="Cuomo C."/>
            <person name="Litvintseva A."/>
            <person name="Chen Y."/>
            <person name="Heitman J."/>
            <person name="Sun S."/>
            <person name="Springer D."/>
            <person name="Dromer F."/>
            <person name="Young S.K."/>
            <person name="Zeng Q."/>
            <person name="Gargeya S."/>
            <person name="Fitzgerald M."/>
            <person name="Abouelleil A."/>
            <person name="Alvarado L."/>
            <person name="Berlin A.M."/>
            <person name="Chapman S.B."/>
            <person name="Dewar J."/>
            <person name="Goldberg J."/>
            <person name="Griggs A."/>
            <person name="Gujja S."/>
            <person name="Hansen M."/>
            <person name="Howarth C."/>
            <person name="Imamovic A."/>
            <person name="Larimer J."/>
            <person name="McCowan C."/>
            <person name="Murphy C."/>
            <person name="Pearson M."/>
            <person name="Priest M."/>
            <person name="Roberts A."/>
            <person name="Saif S."/>
            <person name="Shea T."/>
            <person name="Sykes S."/>
            <person name="Wortman J."/>
            <person name="Nusbaum C."/>
            <person name="Birren B."/>
        </authorList>
    </citation>
    <scope>NUCLEOTIDE SEQUENCE [LARGE SCALE GENOMIC DNA]</scope>
    <source>
        <strain evidence="7">CBS 10118</strain>
    </source>
</reference>
<feature type="transmembrane region" description="Helical" evidence="5">
    <location>
        <begin position="137"/>
        <end position="157"/>
    </location>
</feature>
<organism evidence="7">
    <name type="scientific">Kwoniella bestiolae CBS 10118</name>
    <dbReference type="NCBI Taxonomy" id="1296100"/>
    <lineage>
        <taxon>Eukaryota</taxon>
        <taxon>Fungi</taxon>
        <taxon>Dikarya</taxon>
        <taxon>Basidiomycota</taxon>
        <taxon>Agaricomycotina</taxon>
        <taxon>Tremellomycetes</taxon>
        <taxon>Tremellales</taxon>
        <taxon>Cryptococcaceae</taxon>
        <taxon>Kwoniella</taxon>
    </lineage>
</organism>
<feature type="transmembrane region" description="Helical" evidence="5">
    <location>
        <begin position="99"/>
        <end position="117"/>
    </location>
</feature>
<evidence type="ECO:0000313" key="7">
    <source>
        <dbReference type="EMBL" id="OCF22156.1"/>
    </source>
</evidence>
<dbReference type="InterPro" id="IPR050911">
    <property type="entry name" value="DRAM/TMEM150_Autophagy_Mod"/>
</dbReference>
<evidence type="ECO:0000313" key="9">
    <source>
        <dbReference type="Proteomes" id="UP000092730"/>
    </source>
</evidence>
<feature type="transmembrane region" description="Helical" evidence="5">
    <location>
        <begin position="188"/>
        <end position="206"/>
    </location>
</feature>
<protein>
    <recommendedName>
        <fullName evidence="6">CWH43-like N-terminal domain-containing protein</fullName>
    </recommendedName>
</protein>
<dbReference type="EMBL" id="CP144548">
    <property type="protein sequence ID" value="WVW86612.1"/>
    <property type="molecule type" value="Genomic_DNA"/>
</dbReference>
<keyword evidence="3 5" id="KW-1133">Transmembrane helix</keyword>
<dbReference type="SUPFAM" id="SSF103473">
    <property type="entry name" value="MFS general substrate transporter"/>
    <property type="match status" value="1"/>
</dbReference>
<feature type="transmembrane region" description="Helical" evidence="5">
    <location>
        <begin position="23"/>
        <end position="47"/>
    </location>
</feature>
<evidence type="ECO:0000256" key="5">
    <source>
        <dbReference type="SAM" id="Phobius"/>
    </source>
</evidence>
<dbReference type="PANTHER" id="PTHR21324:SF2">
    <property type="entry name" value="EG:22E5.9 PROTEIN"/>
    <property type="match status" value="1"/>
</dbReference>
<dbReference type="VEuPathDB" id="FungiDB:I302_07800"/>
<dbReference type="STRING" id="1296100.A0A1B9FTQ8"/>
<dbReference type="InterPro" id="IPR036259">
    <property type="entry name" value="MFS_trans_sf"/>
</dbReference>
<name>A0A1B9FTQ8_9TREE</name>
<dbReference type="KEGG" id="kbi:30212199"/>
<dbReference type="OrthoDB" id="10032492at2759"/>